<name>A0A1A3TSA3_MYCSD</name>
<organism evidence="2 3">
    <name type="scientific">Mycolicibacter sinensis (strain JDM601)</name>
    <name type="common">Mycobacterium sinense</name>
    <dbReference type="NCBI Taxonomy" id="875328"/>
    <lineage>
        <taxon>Bacteria</taxon>
        <taxon>Bacillati</taxon>
        <taxon>Actinomycetota</taxon>
        <taxon>Actinomycetes</taxon>
        <taxon>Mycobacteriales</taxon>
        <taxon>Mycobacteriaceae</taxon>
        <taxon>Mycolicibacter</taxon>
    </lineage>
</organism>
<accession>A0A1A3TSA3</accession>
<feature type="signal peptide" evidence="1">
    <location>
        <begin position="1"/>
        <end position="29"/>
    </location>
</feature>
<sequence>MQRRILYAAGAAGGGLLASVFLTTALAVADTGTGSTVTDNAFSIGDFTFDPGEDGYVSIAPLSQLSPLLGIGGASLRDELTAPGVVQQELDVYGKDGSELGTVSANVNVQNLLGIESVQLRVIEADGGAGAAGLPAVGTVYSITDLGGGFQNIYIATPDADGGPGTITDVLVTPLGNMNLDWLFAGYDATHGLNPGDALAGLSAGTGEFSDNAFTIAGVTFDPGTDGFHEANELFAVAPLMNLGGGTAVVHYPGYPPILLPLYEQDLDVYGADGTDLGTAHTTLNTMNLLGIDATQFTVTDSTYADGVTAGLPVDGTVYSVVNFGGGIQNIYTAVPGTDGGSATITDTLVTPWGNTDLSSLFAGFDATQPLDPGAALTALGVGVGGDLSKDAFALDGLTFDPYALDNGTEVAGFTAINPMFGVAPLLAIGGGSLFGTALSPQDLHVYGADGSLLGSVGTAVHVSNLFGMIETTQFTITGGEFEDGVTAGLPADGTIYSVTELFGWTNIYQAIPGLDGSAASISDVLVTPFGNMDLSWMFSGFDATADFNPGDILAGLDLGDLG</sequence>
<comment type="caution">
    <text evidence="2">The sequence shown here is derived from an EMBL/GenBank/DDBJ whole genome shotgun (WGS) entry which is preliminary data.</text>
</comment>
<dbReference type="RefSeq" id="WP_065025375.1">
    <property type="nucleotide sequence ID" value="NZ_LZMF01000104.1"/>
</dbReference>
<keyword evidence="1" id="KW-0732">Signal</keyword>
<protein>
    <recommendedName>
        <fullName evidence="4">PE-PGRS family protein</fullName>
    </recommendedName>
</protein>
<reference evidence="3" key="1">
    <citation type="submission" date="2016-06" db="EMBL/GenBank/DDBJ databases">
        <authorList>
            <person name="Sutton G."/>
            <person name="Brinkac L."/>
            <person name="Sanka R."/>
            <person name="Adams M."/>
            <person name="Lau E."/>
            <person name="Garcia-Basteiro A."/>
            <person name="Lopez-Varela E."/>
            <person name="Palencia S."/>
        </authorList>
    </citation>
    <scope>NUCLEOTIDE SEQUENCE [LARGE SCALE GENOMIC DNA]</scope>
    <source>
        <strain evidence="3">1274684.2</strain>
    </source>
</reference>
<feature type="chain" id="PRO_5039009783" description="PE-PGRS family protein" evidence="1">
    <location>
        <begin position="30"/>
        <end position="563"/>
    </location>
</feature>
<dbReference type="EMBL" id="LZMF01000104">
    <property type="protein sequence ID" value="OBK85533.1"/>
    <property type="molecule type" value="Genomic_DNA"/>
</dbReference>
<proteinExistence type="predicted"/>
<dbReference type="Proteomes" id="UP000093759">
    <property type="component" value="Unassembled WGS sequence"/>
</dbReference>
<evidence type="ECO:0000256" key="1">
    <source>
        <dbReference type="SAM" id="SignalP"/>
    </source>
</evidence>
<dbReference type="AlphaFoldDB" id="A0A1A3TSA3"/>
<gene>
    <name evidence="2" type="ORF">A5648_06995</name>
</gene>
<evidence type="ECO:0000313" key="2">
    <source>
        <dbReference type="EMBL" id="OBK85533.1"/>
    </source>
</evidence>
<evidence type="ECO:0000313" key="3">
    <source>
        <dbReference type="Proteomes" id="UP000093759"/>
    </source>
</evidence>
<evidence type="ECO:0008006" key="4">
    <source>
        <dbReference type="Google" id="ProtNLM"/>
    </source>
</evidence>